<protein>
    <recommendedName>
        <fullName evidence="11">Foldase protein PrsA</fullName>
        <ecNumber evidence="11">5.2.1.8</ecNumber>
    </recommendedName>
</protein>
<dbReference type="Gene3D" id="3.10.50.40">
    <property type="match status" value="1"/>
</dbReference>
<dbReference type="InterPro" id="IPR027304">
    <property type="entry name" value="Trigger_fact/SurA_dom_sf"/>
</dbReference>
<evidence type="ECO:0000256" key="5">
    <source>
        <dbReference type="ARBA" id="ARBA00022729"/>
    </source>
</evidence>
<feature type="domain" description="PpiC" evidence="12">
    <location>
        <begin position="157"/>
        <end position="249"/>
    </location>
</feature>
<comment type="catalytic activity">
    <reaction evidence="1 11">
        <text>[protein]-peptidylproline (omega=180) = [protein]-peptidylproline (omega=0)</text>
        <dbReference type="Rhea" id="RHEA:16237"/>
        <dbReference type="Rhea" id="RHEA-COMP:10747"/>
        <dbReference type="Rhea" id="RHEA-COMP:10748"/>
        <dbReference type="ChEBI" id="CHEBI:83833"/>
        <dbReference type="ChEBI" id="CHEBI:83834"/>
        <dbReference type="EC" id="5.2.1.8"/>
    </reaction>
</comment>
<evidence type="ECO:0000256" key="1">
    <source>
        <dbReference type="ARBA" id="ARBA00000971"/>
    </source>
</evidence>
<evidence type="ECO:0000256" key="3">
    <source>
        <dbReference type="ARBA" id="ARBA00006071"/>
    </source>
</evidence>
<dbReference type="PANTHER" id="PTHR47245">
    <property type="entry name" value="PEPTIDYLPROLYL ISOMERASE"/>
    <property type="match status" value="1"/>
</dbReference>
<dbReference type="HAMAP" id="MF_01145">
    <property type="entry name" value="Foldase_PrsA"/>
    <property type="match status" value="1"/>
</dbReference>
<dbReference type="InterPro" id="IPR023059">
    <property type="entry name" value="Foldase_PrsA"/>
</dbReference>
<evidence type="ECO:0000256" key="8">
    <source>
        <dbReference type="ARBA" id="ARBA00023139"/>
    </source>
</evidence>
<dbReference type="SUPFAM" id="SSF54534">
    <property type="entry name" value="FKBP-like"/>
    <property type="match status" value="1"/>
</dbReference>
<accession>A0A3D8GLJ7</accession>
<dbReference type="EC" id="5.2.1.8" evidence="11"/>
<comment type="caution">
    <text evidence="13">The sequence shown here is derived from an EMBL/GenBank/DDBJ whole genome shotgun (WGS) entry which is preliminary data.</text>
</comment>
<keyword evidence="10" id="KW-0449">Lipoprotein</keyword>
<dbReference type="InterPro" id="IPR023058">
    <property type="entry name" value="PPIase_PpiC_CS"/>
</dbReference>
<evidence type="ECO:0000256" key="9">
    <source>
        <dbReference type="ARBA" id="ARBA00023235"/>
    </source>
</evidence>
<dbReference type="OrthoDB" id="14196at2"/>
<comment type="function">
    <text evidence="11">Plays a major role in protein secretion by helping the post-translocational extracellular folding of several secreted proteins.</text>
</comment>
<dbReference type="GO" id="GO:0006457">
    <property type="term" value="P:protein folding"/>
    <property type="evidence" value="ECO:0007669"/>
    <property type="project" value="UniProtKB-UniRule"/>
</dbReference>
<evidence type="ECO:0000256" key="11">
    <source>
        <dbReference type="HAMAP-Rule" id="MF_01145"/>
    </source>
</evidence>
<dbReference type="InterPro" id="IPR050245">
    <property type="entry name" value="PrsA_foldase"/>
</dbReference>
<evidence type="ECO:0000313" key="13">
    <source>
        <dbReference type="EMBL" id="RDU35303.1"/>
    </source>
</evidence>
<name>A0A3D8GLJ7_9BACI</name>
<evidence type="ECO:0000256" key="4">
    <source>
        <dbReference type="ARBA" id="ARBA00022475"/>
    </source>
</evidence>
<organism evidence="13 14">
    <name type="scientific">Neobacillus piezotolerans</name>
    <dbReference type="NCBI Taxonomy" id="2259171"/>
    <lineage>
        <taxon>Bacteria</taxon>
        <taxon>Bacillati</taxon>
        <taxon>Bacillota</taxon>
        <taxon>Bacilli</taxon>
        <taxon>Bacillales</taxon>
        <taxon>Bacillaceae</taxon>
        <taxon>Neobacillus</taxon>
    </lineage>
</organism>
<dbReference type="PROSITE" id="PS50198">
    <property type="entry name" value="PPIC_PPIASE_2"/>
    <property type="match status" value="1"/>
</dbReference>
<keyword evidence="5 11" id="KW-0732">Signal</keyword>
<dbReference type="GO" id="GO:0005886">
    <property type="term" value="C:plasma membrane"/>
    <property type="evidence" value="ECO:0007669"/>
    <property type="project" value="UniProtKB-SubCell"/>
</dbReference>
<dbReference type="InterPro" id="IPR046357">
    <property type="entry name" value="PPIase_dom_sf"/>
</dbReference>
<gene>
    <name evidence="11 13" type="primary">prsA</name>
    <name evidence="13" type="ORF">DRW41_18640</name>
</gene>
<proteinExistence type="inferred from homology"/>
<evidence type="ECO:0000256" key="2">
    <source>
        <dbReference type="ARBA" id="ARBA00004193"/>
    </source>
</evidence>
<dbReference type="GO" id="GO:0003755">
    <property type="term" value="F:peptidyl-prolyl cis-trans isomerase activity"/>
    <property type="evidence" value="ECO:0007669"/>
    <property type="project" value="UniProtKB-UniRule"/>
</dbReference>
<keyword evidence="7 11" id="KW-0472">Membrane</keyword>
<evidence type="ECO:0000256" key="7">
    <source>
        <dbReference type="ARBA" id="ARBA00023136"/>
    </source>
</evidence>
<keyword evidence="8" id="KW-0564">Palmitate</keyword>
<dbReference type="SUPFAM" id="SSF109998">
    <property type="entry name" value="Triger factor/SurA peptide-binding domain-like"/>
    <property type="match status" value="1"/>
</dbReference>
<evidence type="ECO:0000256" key="10">
    <source>
        <dbReference type="ARBA" id="ARBA00023288"/>
    </source>
</evidence>
<dbReference type="AlphaFoldDB" id="A0A3D8GLJ7"/>
<dbReference type="RefSeq" id="WP_115453541.1">
    <property type="nucleotide sequence ID" value="NZ_QNQT01000011.1"/>
</dbReference>
<keyword evidence="4 11" id="KW-1003">Cell membrane</keyword>
<evidence type="ECO:0000313" key="14">
    <source>
        <dbReference type="Proteomes" id="UP000257144"/>
    </source>
</evidence>
<dbReference type="InterPro" id="IPR000297">
    <property type="entry name" value="PPIase_PpiC"/>
</dbReference>
<keyword evidence="14" id="KW-1185">Reference proteome</keyword>
<dbReference type="Proteomes" id="UP000257144">
    <property type="component" value="Unassembled WGS sequence"/>
</dbReference>
<reference evidence="13 14" key="1">
    <citation type="submission" date="2018-07" db="EMBL/GenBank/DDBJ databases">
        <title>Bacillus sp. YLB-04 draft genome sequence.</title>
        <authorList>
            <person name="Yu L."/>
            <person name="Tang X."/>
        </authorList>
    </citation>
    <scope>NUCLEOTIDE SEQUENCE [LARGE SCALE GENOMIC DNA]</scope>
    <source>
        <strain evidence="13 14">YLB-04</strain>
    </source>
</reference>
<keyword evidence="6 11" id="KW-0697">Rotamase</keyword>
<evidence type="ECO:0000259" key="12">
    <source>
        <dbReference type="PROSITE" id="PS50198"/>
    </source>
</evidence>
<dbReference type="PROSITE" id="PS01096">
    <property type="entry name" value="PPIC_PPIASE_1"/>
    <property type="match status" value="1"/>
</dbReference>
<dbReference type="PANTHER" id="PTHR47245:SF1">
    <property type="entry name" value="FOLDASE PROTEIN PRSA"/>
    <property type="match status" value="1"/>
</dbReference>
<dbReference type="Pfam" id="PF00639">
    <property type="entry name" value="Rotamase"/>
    <property type="match status" value="1"/>
</dbReference>
<comment type="similarity">
    <text evidence="3 11">Belongs to the PrsA family.</text>
</comment>
<evidence type="ECO:0000256" key="6">
    <source>
        <dbReference type="ARBA" id="ARBA00023110"/>
    </source>
</evidence>
<sequence length="307" mass="34796">MWVKNLLEIYFLGEIHHEKWMLALVLTGGVMTLGACNNTDNGNGGETVAETKAGNITKDDMYNLMKDKAGKPALQQLVYEKVLSDKYKVTDEEVNKKIDELKKDLGANFEAAIAQYGYNSEEDLKETFRIGLLQEKAALKDVKASEKEMKEYYDNYKPEIKARHILVKDEATAKTVKEKLDKGEKFEDLAKEYSTDPGSAAEGGELGWFRPGTGKMVEEFDAAAAKLKKGEISEPVKSEFGYHIIQVTDIKEKKSYEDMKKEIEYEVKSKKVTPEMINEAMKRELKDANVKIKDKDLKDTFETSSQQ</sequence>
<dbReference type="EMBL" id="QNQT01000011">
    <property type="protein sequence ID" value="RDU35303.1"/>
    <property type="molecule type" value="Genomic_DNA"/>
</dbReference>
<keyword evidence="9 11" id="KW-0413">Isomerase</keyword>
<comment type="subcellular location">
    <subcellularLocation>
        <location evidence="2">Cell membrane</location>
        <topology evidence="2">Lipid-anchor</topology>
    </subcellularLocation>
</comment>